<keyword evidence="1" id="KW-0521">NADP</keyword>
<evidence type="ECO:0000256" key="3">
    <source>
        <dbReference type="RuleBase" id="RU000363"/>
    </source>
</evidence>
<dbReference type="InterPro" id="IPR036291">
    <property type="entry name" value="NAD(P)-bd_dom_sf"/>
</dbReference>
<dbReference type="CDD" id="cd05325">
    <property type="entry name" value="carb_red_sniffer_like_SDR_c"/>
    <property type="match status" value="1"/>
</dbReference>
<dbReference type="EMBL" id="AZBU02000010">
    <property type="protein sequence ID" value="TKR62977.1"/>
    <property type="molecule type" value="Genomic_DNA"/>
</dbReference>
<dbReference type="STRING" id="34508.A0A4U5M2P6"/>
<evidence type="ECO:0008006" key="6">
    <source>
        <dbReference type="Google" id="ProtNLM"/>
    </source>
</evidence>
<keyword evidence="5" id="KW-1185">Reference proteome</keyword>
<dbReference type="PRINTS" id="PR00081">
    <property type="entry name" value="GDHRDH"/>
</dbReference>
<dbReference type="Pfam" id="PF00106">
    <property type="entry name" value="adh_short"/>
    <property type="match status" value="1"/>
</dbReference>
<dbReference type="OrthoDB" id="7289984at2759"/>
<comment type="similarity">
    <text evidence="3">Belongs to the short-chain dehydrogenases/reductases (SDR) family.</text>
</comment>
<dbReference type="Proteomes" id="UP000298663">
    <property type="component" value="Unassembled WGS sequence"/>
</dbReference>
<evidence type="ECO:0000256" key="2">
    <source>
        <dbReference type="ARBA" id="ARBA00023002"/>
    </source>
</evidence>
<dbReference type="PRINTS" id="PR00080">
    <property type="entry name" value="SDRFAMILY"/>
</dbReference>
<evidence type="ECO:0000256" key="1">
    <source>
        <dbReference type="ARBA" id="ARBA00022857"/>
    </source>
</evidence>
<dbReference type="PANTHER" id="PTHR43544:SF7">
    <property type="entry name" value="NADB-LER2"/>
    <property type="match status" value="1"/>
</dbReference>
<dbReference type="GO" id="GO:0016491">
    <property type="term" value="F:oxidoreductase activity"/>
    <property type="evidence" value="ECO:0007669"/>
    <property type="project" value="UniProtKB-KW"/>
</dbReference>
<name>A0A4U5M2P6_STECR</name>
<evidence type="ECO:0000313" key="4">
    <source>
        <dbReference type="EMBL" id="TKR62977.1"/>
    </source>
</evidence>
<reference evidence="4 5" key="2">
    <citation type="journal article" date="2019" name="G3 (Bethesda)">
        <title>Hybrid Assembly of the Genome of the Entomopathogenic Nematode Steinernema carpocapsae Identifies the X-Chromosome.</title>
        <authorList>
            <person name="Serra L."/>
            <person name="Macchietto M."/>
            <person name="Macias-Munoz A."/>
            <person name="McGill C.J."/>
            <person name="Rodriguez I.M."/>
            <person name="Rodriguez B."/>
            <person name="Murad R."/>
            <person name="Mortazavi A."/>
        </authorList>
    </citation>
    <scope>NUCLEOTIDE SEQUENCE [LARGE SCALE GENOMIC DNA]</scope>
    <source>
        <strain evidence="4 5">ALL</strain>
    </source>
</reference>
<dbReference type="InterPro" id="IPR051468">
    <property type="entry name" value="Fungal_SecMetab_SDRs"/>
</dbReference>
<dbReference type="PANTHER" id="PTHR43544">
    <property type="entry name" value="SHORT-CHAIN DEHYDROGENASE/REDUCTASE"/>
    <property type="match status" value="1"/>
</dbReference>
<dbReference type="AlphaFoldDB" id="A0A4U5M2P6"/>
<proteinExistence type="inferred from homology"/>
<evidence type="ECO:0000313" key="5">
    <source>
        <dbReference type="Proteomes" id="UP000298663"/>
    </source>
</evidence>
<reference evidence="4 5" key="1">
    <citation type="journal article" date="2015" name="Genome Biol.">
        <title>Comparative genomics of Steinernema reveals deeply conserved gene regulatory networks.</title>
        <authorList>
            <person name="Dillman A.R."/>
            <person name="Macchietto M."/>
            <person name="Porter C.F."/>
            <person name="Rogers A."/>
            <person name="Williams B."/>
            <person name="Antoshechkin I."/>
            <person name="Lee M.M."/>
            <person name="Goodwin Z."/>
            <person name="Lu X."/>
            <person name="Lewis E.E."/>
            <person name="Goodrich-Blair H."/>
            <person name="Stock S.P."/>
            <person name="Adams B.J."/>
            <person name="Sternberg P.W."/>
            <person name="Mortazavi A."/>
        </authorList>
    </citation>
    <scope>NUCLEOTIDE SEQUENCE [LARGE SCALE GENOMIC DNA]</scope>
    <source>
        <strain evidence="4 5">ALL</strain>
    </source>
</reference>
<dbReference type="GO" id="GO:0005737">
    <property type="term" value="C:cytoplasm"/>
    <property type="evidence" value="ECO:0007669"/>
    <property type="project" value="TreeGrafter"/>
</dbReference>
<gene>
    <name evidence="4" type="ORF">L596_026869</name>
</gene>
<organism evidence="4 5">
    <name type="scientific">Steinernema carpocapsae</name>
    <name type="common">Entomopathogenic nematode</name>
    <dbReference type="NCBI Taxonomy" id="34508"/>
    <lineage>
        <taxon>Eukaryota</taxon>
        <taxon>Metazoa</taxon>
        <taxon>Ecdysozoa</taxon>
        <taxon>Nematoda</taxon>
        <taxon>Chromadorea</taxon>
        <taxon>Rhabditida</taxon>
        <taxon>Tylenchina</taxon>
        <taxon>Panagrolaimomorpha</taxon>
        <taxon>Strongyloidoidea</taxon>
        <taxon>Steinernematidae</taxon>
        <taxon>Steinernema</taxon>
    </lineage>
</organism>
<sequence>MPANILITGSNRGIGFGLVKRALRCKDVRHVFATCRNPKAADELQLLHQSDQRVQVIQLDGTNDRSIKASVNEVSKIVGNQGLNLLINNAGISEGTFEAGSPSSFLGASQGSYMSHFNINSVAPVLITKEFLPLLTQASNSFSEKDVFSIHRAAVLNISSMLGSIEANTTGSANIKNLAYRMSKSALNQFGKNVSIDLKERKILVASFCPGWVRTDMGTASAELGVTQSTEKLWETFLTLDESTTGAYLDRFGKQIAF</sequence>
<comment type="caution">
    <text evidence="4">The sequence shown here is derived from an EMBL/GenBank/DDBJ whole genome shotgun (WGS) entry which is preliminary data.</text>
</comment>
<dbReference type="InterPro" id="IPR002347">
    <property type="entry name" value="SDR_fam"/>
</dbReference>
<protein>
    <recommendedName>
        <fullName evidence="6">C-factor</fullName>
    </recommendedName>
</protein>
<dbReference type="Gene3D" id="3.40.50.720">
    <property type="entry name" value="NAD(P)-binding Rossmann-like Domain"/>
    <property type="match status" value="1"/>
</dbReference>
<keyword evidence="2" id="KW-0560">Oxidoreductase</keyword>
<accession>A0A4U5M2P6</accession>
<dbReference type="SUPFAM" id="SSF51735">
    <property type="entry name" value="NAD(P)-binding Rossmann-fold domains"/>
    <property type="match status" value="1"/>
</dbReference>